<dbReference type="GO" id="GO:0006508">
    <property type="term" value="P:proteolysis"/>
    <property type="evidence" value="ECO:0007669"/>
    <property type="project" value="InterPro"/>
</dbReference>
<dbReference type="RefSeq" id="WP_013767060.1">
    <property type="nucleotide sequence ID" value="NC_015510.1"/>
</dbReference>
<dbReference type="PROSITE" id="PS52035">
    <property type="entry name" value="PEPTIDASE_M14"/>
    <property type="match status" value="1"/>
</dbReference>
<dbReference type="Proteomes" id="UP000008461">
    <property type="component" value="Chromosome"/>
</dbReference>
<dbReference type="AlphaFoldDB" id="F4KVR5"/>
<proteinExistence type="inferred from homology"/>
<keyword evidence="3" id="KW-0121">Carboxypeptidase</keyword>
<evidence type="ECO:0000259" key="2">
    <source>
        <dbReference type="PROSITE" id="PS52035"/>
    </source>
</evidence>
<dbReference type="EMBL" id="CP002691">
    <property type="protein sequence ID" value="AEE52522.1"/>
    <property type="molecule type" value="Genomic_DNA"/>
</dbReference>
<dbReference type="SMART" id="SM00631">
    <property type="entry name" value="Zn_pept"/>
    <property type="match status" value="1"/>
</dbReference>
<dbReference type="CDD" id="cd06238">
    <property type="entry name" value="M14-like"/>
    <property type="match status" value="1"/>
</dbReference>
<accession>F4KVR5</accession>
<reference evidence="3 4" key="1">
    <citation type="journal article" date="2011" name="Stand. Genomic Sci.">
        <title>Complete genome sequence of Haliscomenobacter hydrossis type strain (O).</title>
        <authorList>
            <consortium name="US DOE Joint Genome Institute (JGI-PGF)"/>
            <person name="Daligault H."/>
            <person name="Lapidus A."/>
            <person name="Zeytun A."/>
            <person name="Nolan M."/>
            <person name="Lucas S."/>
            <person name="Del Rio T.G."/>
            <person name="Tice H."/>
            <person name="Cheng J.F."/>
            <person name="Tapia R."/>
            <person name="Han C."/>
            <person name="Goodwin L."/>
            <person name="Pitluck S."/>
            <person name="Liolios K."/>
            <person name="Pagani I."/>
            <person name="Ivanova N."/>
            <person name="Huntemann M."/>
            <person name="Mavromatis K."/>
            <person name="Mikhailova N."/>
            <person name="Pati A."/>
            <person name="Chen A."/>
            <person name="Palaniappan K."/>
            <person name="Land M."/>
            <person name="Hauser L."/>
            <person name="Brambilla E.M."/>
            <person name="Rohde M."/>
            <person name="Verbarg S."/>
            <person name="Goker M."/>
            <person name="Bristow J."/>
            <person name="Eisen J.A."/>
            <person name="Markowitz V."/>
            <person name="Hugenholtz P."/>
            <person name="Kyrpides N.C."/>
            <person name="Klenk H.P."/>
            <person name="Woyke T."/>
        </authorList>
    </citation>
    <scope>NUCLEOTIDE SEQUENCE [LARGE SCALE GENOMIC DNA]</scope>
    <source>
        <strain evidence="4">ATCC 27775 / DSM 1100 / LMG 10767 / O</strain>
    </source>
</reference>
<dbReference type="InterPro" id="IPR029062">
    <property type="entry name" value="Class_I_gatase-like"/>
</dbReference>
<dbReference type="SUPFAM" id="SSF52317">
    <property type="entry name" value="Class I glutamine amidotransferase-like"/>
    <property type="match status" value="1"/>
</dbReference>
<name>F4KVR5_HALH1</name>
<dbReference type="InterPro" id="IPR000834">
    <property type="entry name" value="Peptidase_M14"/>
</dbReference>
<evidence type="ECO:0000256" key="1">
    <source>
        <dbReference type="PROSITE-ProRule" id="PRU01379"/>
    </source>
</evidence>
<reference key="2">
    <citation type="submission" date="2011-04" db="EMBL/GenBank/DDBJ databases">
        <title>Complete sequence of chromosome of Haliscomenobacter hydrossis DSM 1100.</title>
        <authorList>
            <consortium name="US DOE Joint Genome Institute (JGI-PGF)"/>
            <person name="Lucas S."/>
            <person name="Han J."/>
            <person name="Lapidus A."/>
            <person name="Bruce D."/>
            <person name="Goodwin L."/>
            <person name="Pitluck S."/>
            <person name="Peters L."/>
            <person name="Kyrpides N."/>
            <person name="Mavromatis K."/>
            <person name="Ivanova N."/>
            <person name="Ovchinnikova G."/>
            <person name="Pagani I."/>
            <person name="Daligault H."/>
            <person name="Detter J.C."/>
            <person name="Han C."/>
            <person name="Land M."/>
            <person name="Hauser L."/>
            <person name="Markowitz V."/>
            <person name="Cheng J.-F."/>
            <person name="Hugenholtz P."/>
            <person name="Woyke T."/>
            <person name="Wu D."/>
            <person name="Verbarg S."/>
            <person name="Frueling A."/>
            <person name="Brambilla E."/>
            <person name="Klenk H.-P."/>
            <person name="Eisen J.A."/>
        </authorList>
    </citation>
    <scope>NUCLEOTIDE SEQUENCE</scope>
    <source>
        <strain>DSM 1100</strain>
    </source>
</reference>
<keyword evidence="3" id="KW-0378">Hydrolase</keyword>
<sequence length="862" mass="96592">MSKKWILILGLLWSYMGYSQSKQALSYYLPEITYDPKIPTPEAFLGYQIGEWHISHDQQLAYMRKLAELSPRFKLTEYARTYEGRPLVYIAITSERNHQNLPDLKARHLQVSNPAEADKADLKNTPAVIYQGFSIHGNEPSGGNAAPLVAYYLAAGQSPELDKLLNEVIIIFDPCFNPDGFHRFSTWANQHRNRHLTGDPQDREYSEAWPGGRFNHYWFDLNRDWLSGAHPESRGRAKIFHEWKPNILTDHHEMGTNSSFFFMPGVPTRVNPITPKQNQELTAKIGQYHVKNLDEIGSLYYSQEGYDDFYYGKGSTFPDAHGCIGILFEQASSRGHLQESANGLLTFAFTIRNQVRTALSTQKAAVELKQELLEHQKSFFQSAMQEARNDSRMGYVFGDPYDQARLDRLVEIIRRQEIEVYALGSKVTVDGKTFEPNNSFVVPLEQKQYRLIRGIFETPTTFEDSIFYDISSWALPMAFNIPYAALAKKGVDGKVLGAKVDGPKPVRAAAAIPTQSNYAYMLGWEDYQAPRALQFLQSKGLRTKVGMSAITLQGKKYDPGTVMIPVQNQSATPQQIHQWVTEIVKELNVSIDAVGTGFTTDGIDLGSNNFLTLRQPKVMLVVGEGVGANTAGEVWHLLDTRFDMVISKVEADDIVRSNLSRYNVIVLGDGSFQTINAGGVAKLKEWVSAGGTIIGIQRAVNWLKGQGIGFATMKEYKNADASTGRRPYGEIADDLGSQEIPGTIFEAELDLSHPLIFGYKRSKMPVFRDGEVFMEKSKNPYASPLVYTANPLLGGYLNRKYTDIVKNTAGIVVSGSGAGRVIYMADNPNFRAHWYGTNRLFLNALFFGNLISGAGLESERRE</sequence>
<protein>
    <submittedName>
        <fullName evidence="3">Peptidase M14 carboxypeptidase A</fullName>
    </submittedName>
</protein>
<dbReference type="OrthoDB" id="9758209at2"/>
<dbReference type="KEGG" id="hhy:Halhy_4687"/>
<gene>
    <name evidence="3" type="ordered locus">Halhy_4687</name>
</gene>
<feature type="active site" description="Proton donor/acceptor" evidence="1">
    <location>
        <position position="329"/>
    </location>
</feature>
<dbReference type="Gene3D" id="3.40.630.10">
    <property type="entry name" value="Zn peptidases"/>
    <property type="match status" value="1"/>
</dbReference>
<dbReference type="GO" id="GO:0008270">
    <property type="term" value="F:zinc ion binding"/>
    <property type="evidence" value="ECO:0007669"/>
    <property type="project" value="InterPro"/>
</dbReference>
<dbReference type="Pfam" id="PF00246">
    <property type="entry name" value="Peptidase_M14"/>
    <property type="match status" value="1"/>
</dbReference>
<comment type="similarity">
    <text evidence="1">Belongs to the peptidase M14 family.</text>
</comment>
<evidence type="ECO:0000313" key="4">
    <source>
        <dbReference type="Proteomes" id="UP000008461"/>
    </source>
</evidence>
<dbReference type="GO" id="GO:0004181">
    <property type="term" value="F:metallocarboxypeptidase activity"/>
    <property type="evidence" value="ECO:0007669"/>
    <property type="project" value="InterPro"/>
</dbReference>
<dbReference type="STRING" id="760192.Halhy_4687"/>
<keyword evidence="3" id="KW-0645">Protease</keyword>
<dbReference type="eggNOG" id="COG2866">
    <property type="taxonomic scope" value="Bacteria"/>
</dbReference>
<dbReference type="SUPFAM" id="SSF53187">
    <property type="entry name" value="Zn-dependent exopeptidases"/>
    <property type="match status" value="1"/>
</dbReference>
<evidence type="ECO:0000313" key="3">
    <source>
        <dbReference type="EMBL" id="AEE52522.1"/>
    </source>
</evidence>
<dbReference type="HOGENOM" id="CLU_323582_0_0_10"/>
<feature type="domain" description="Peptidase M14" evidence="2">
    <location>
        <begin position="52"/>
        <end position="351"/>
    </location>
</feature>
<organism evidence="3 4">
    <name type="scientific">Haliscomenobacter hydrossis (strain ATCC 27775 / DSM 1100 / LMG 10767 / O)</name>
    <dbReference type="NCBI Taxonomy" id="760192"/>
    <lineage>
        <taxon>Bacteria</taxon>
        <taxon>Pseudomonadati</taxon>
        <taxon>Bacteroidota</taxon>
        <taxon>Saprospiria</taxon>
        <taxon>Saprospirales</taxon>
        <taxon>Haliscomenobacteraceae</taxon>
        <taxon>Haliscomenobacter</taxon>
    </lineage>
</organism>
<keyword evidence="4" id="KW-1185">Reference proteome</keyword>